<protein>
    <submittedName>
        <fullName evidence="2">Uncharacterized protein</fullName>
    </submittedName>
</protein>
<keyword evidence="1" id="KW-1133">Transmembrane helix</keyword>
<organism evidence="2 3">
    <name type="scientific">Adineta steineri</name>
    <dbReference type="NCBI Taxonomy" id="433720"/>
    <lineage>
        <taxon>Eukaryota</taxon>
        <taxon>Metazoa</taxon>
        <taxon>Spiralia</taxon>
        <taxon>Gnathifera</taxon>
        <taxon>Rotifera</taxon>
        <taxon>Eurotatoria</taxon>
        <taxon>Bdelloidea</taxon>
        <taxon>Adinetida</taxon>
        <taxon>Adinetidae</taxon>
        <taxon>Adineta</taxon>
    </lineage>
</organism>
<gene>
    <name evidence="2" type="ORF">VCS650_LOCUS9788</name>
</gene>
<name>A0A814A8I6_9BILA</name>
<feature type="transmembrane region" description="Helical" evidence="1">
    <location>
        <begin position="83"/>
        <end position="101"/>
    </location>
</feature>
<keyword evidence="1" id="KW-0472">Membrane</keyword>
<keyword evidence="1" id="KW-0812">Transmembrane</keyword>
<feature type="transmembrane region" description="Helical" evidence="1">
    <location>
        <begin position="23"/>
        <end position="42"/>
    </location>
</feature>
<dbReference type="OrthoDB" id="10048251at2759"/>
<reference evidence="2" key="1">
    <citation type="submission" date="2021-02" db="EMBL/GenBank/DDBJ databases">
        <authorList>
            <person name="Nowell W R."/>
        </authorList>
    </citation>
    <scope>NUCLEOTIDE SEQUENCE</scope>
</reference>
<proteinExistence type="predicted"/>
<feature type="transmembrane region" description="Helical" evidence="1">
    <location>
        <begin position="49"/>
        <end position="71"/>
    </location>
</feature>
<evidence type="ECO:0000313" key="2">
    <source>
        <dbReference type="EMBL" id="CAF0910028.1"/>
    </source>
</evidence>
<evidence type="ECO:0000313" key="3">
    <source>
        <dbReference type="Proteomes" id="UP000663891"/>
    </source>
</evidence>
<feature type="transmembrane region" description="Helical" evidence="1">
    <location>
        <begin position="122"/>
        <end position="145"/>
    </location>
</feature>
<dbReference type="EMBL" id="CAJNON010000069">
    <property type="protein sequence ID" value="CAF0910028.1"/>
    <property type="molecule type" value="Genomic_DNA"/>
</dbReference>
<evidence type="ECO:0000256" key="1">
    <source>
        <dbReference type="SAM" id="Phobius"/>
    </source>
</evidence>
<dbReference type="AlphaFoldDB" id="A0A814A8I6"/>
<comment type="caution">
    <text evidence="2">The sequence shown here is derived from an EMBL/GenBank/DDBJ whole genome shotgun (WGS) entry which is preliminary data.</text>
</comment>
<feature type="transmembrane region" description="Helical" evidence="1">
    <location>
        <begin position="165"/>
        <end position="186"/>
    </location>
</feature>
<accession>A0A814A8I6</accession>
<dbReference type="Proteomes" id="UP000663891">
    <property type="component" value="Unassembled WGS sequence"/>
</dbReference>
<sequence length="324" mass="36832">MDSKNMKSIAKKNDKITVQIEDLGILNTCLSGIIMGFIAYNFSFSIVPAVFTLTALCFGTKSLITIFATAFAQLTAGYIHTHASRMGIAISTHIFHGFYINKPEMRNRRLYAETRYQGLKRFFFGAPLNAIVLNFMWQTFTIFYITQTTLFLRYKDNLVSETHVLIIHGITRYIAGCLSGMSTGLINHSWQRYLAHKKIPHAILNTNKAKLKLQWKDRKKLLSPSNMENWIKVSVMIAGASFIVLSNIPNITELHLLSTRQKRLITDLLVINGGWFFIRDSAMILFKKAEKPQIIPLNTIKSSSISEQNDTIDNEQLTMLPNMA</sequence>